<accession>A0A940PRK0</accession>
<gene>
    <name evidence="2" type="ORF">JOF28_001471</name>
</gene>
<evidence type="ECO:0000259" key="1">
    <source>
        <dbReference type="Pfam" id="PF13649"/>
    </source>
</evidence>
<dbReference type="SUPFAM" id="SSF53335">
    <property type="entry name" value="S-adenosyl-L-methionine-dependent methyltransferases"/>
    <property type="match status" value="1"/>
</dbReference>
<feature type="domain" description="Methyltransferase" evidence="1">
    <location>
        <begin position="54"/>
        <end position="154"/>
    </location>
</feature>
<dbReference type="Gene3D" id="3.40.50.150">
    <property type="entry name" value="Vaccinia Virus protein VP39"/>
    <property type="match status" value="1"/>
</dbReference>
<evidence type="ECO:0000313" key="2">
    <source>
        <dbReference type="EMBL" id="MBP1326239.1"/>
    </source>
</evidence>
<reference evidence="2" key="1">
    <citation type="submission" date="2021-02" db="EMBL/GenBank/DDBJ databases">
        <title>Sequencing the genomes of 1000 actinobacteria strains.</title>
        <authorList>
            <person name="Klenk H.-P."/>
        </authorList>
    </citation>
    <scope>NUCLEOTIDE SEQUENCE</scope>
    <source>
        <strain evidence="2">DSM 22850</strain>
    </source>
</reference>
<dbReference type="PANTHER" id="PTHR43464:SF92">
    <property type="entry name" value="SLR1071 PROTEIN"/>
    <property type="match status" value="1"/>
</dbReference>
<dbReference type="InterPro" id="IPR041698">
    <property type="entry name" value="Methyltransf_25"/>
</dbReference>
<organism evidence="2 3">
    <name type="scientific">Leucobacter exalbidus</name>
    <dbReference type="NCBI Taxonomy" id="662960"/>
    <lineage>
        <taxon>Bacteria</taxon>
        <taxon>Bacillati</taxon>
        <taxon>Actinomycetota</taxon>
        <taxon>Actinomycetes</taxon>
        <taxon>Micrococcales</taxon>
        <taxon>Microbacteriaceae</taxon>
        <taxon>Leucobacter</taxon>
    </lineage>
</organism>
<keyword evidence="2" id="KW-0489">Methyltransferase</keyword>
<dbReference type="EMBL" id="JAFIDA010000001">
    <property type="protein sequence ID" value="MBP1326239.1"/>
    <property type="molecule type" value="Genomic_DNA"/>
</dbReference>
<dbReference type="RefSeq" id="WP_209705184.1">
    <property type="nucleotide sequence ID" value="NZ_JAFIDA010000001.1"/>
</dbReference>
<dbReference type="CDD" id="cd02440">
    <property type="entry name" value="AdoMet_MTases"/>
    <property type="match status" value="1"/>
</dbReference>
<dbReference type="GO" id="GO:0032259">
    <property type="term" value="P:methylation"/>
    <property type="evidence" value="ECO:0007669"/>
    <property type="project" value="UniProtKB-KW"/>
</dbReference>
<comment type="caution">
    <text evidence="2">The sequence shown here is derived from an EMBL/GenBank/DDBJ whole genome shotgun (WGS) entry which is preliminary data.</text>
</comment>
<dbReference type="GO" id="GO:0008168">
    <property type="term" value="F:methyltransferase activity"/>
    <property type="evidence" value="ECO:0007669"/>
    <property type="project" value="UniProtKB-KW"/>
</dbReference>
<dbReference type="Proteomes" id="UP000675163">
    <property type="component" value="Unassembled WGS sequence"/>
</dbReference>
<proteinExistence type="predicted"/>
<dbReference type="Pfam" id="PF13649">
    <property type="entry name" value="Methyltransf_25"/>
    <property type="match status" value="1"/>
</dbReference>
<name>A0A940PRK0_9MICO</name>
<protein>
    <submittedName>
        <fullName evidence="2">SAM-dependent methyltransferase</fullName>
    </submittedName>
</protein>
<keyword evidence="2" id="KW-0808">Transferase</keyword>
<dbReference type="AlphaFoldDB" id="A0A940PRK0"/>
<sequence length="231" mass="24848">MQAHNHGEHAATETTATPAEFWEQRYAESGQIWSGRVNHTLAQVASAWQPGRSLDLGCGEGGDALWLAEQGWAATGIDLSPTAVARAHAEAAARGLENARFVAADLQDWVDFGPRIDATPDGFDLITASFMQSPVELPRERILQAATARLTQGGRLMILSHAAAPPWAKNHPGEFLSPVGELALLGIDDAGSGPTGDWTIEIAEVRERQATGPDGHQHRLDDTVVVVRRNR</sequence>
<evidence type="ECO:0000313" key="3">
    <source>
        <dbReference type="Proteomes" id="UP000675163"/>
    </source>
</evidence>
<keyword evidence="3" id="KW-1185">Reference proteome</keyword>
<dbReference type="PANTHER" id="PTHR43464">
    <property type="entry name" value="METHYLTRANSFERASE"/>
    <property type="match status" value="1"/>
</dbReference>
<dbReference type="InterPro" id="IPR029063">
    <property type="entry name" value="SAM-dependent_MTases_sf"/>
</dbReference>